<dbReference type="EMBL" id="SWLB01000018">
    <property type="protein sequence ID" value="KAF3326929.1"/>
    <property type="molecule type" value="Genomic_DNA"/>
</dbReference>
<dbReference type="Proteomes" id="UP000623129">
    <property type="component" value="Unassembled WGS sequence"/>
</dbReference>
<sequence length="355" mass="40968">MASLFSPSLSFSLHHFPKPKSPNLSRILPPRSNQPALLRVSIRHQFNSNLHKIACTKTPQFFLQSLAKSSALFLVGSFLFLGQFHLKPVLATVTPQSSNISSPLEEKSNTRKEKEENEKKNKKKNKKYDEVLEMYERFLDKNPMDVGALKIVLYGKLRKGKMEEALEYIKRLEILEPGDVEWRLLEAVAYERMGKLSKAKKVYREILDETPLFTKALHGLAMVMHKNHEGPASIQMLNEALELACRENRVTEEHNIKILIAMMHIVKGDLDGALKKFEDMTNEDLKDFRPYLCKGIVYSLLDKKKEADEQLQIYKSLVPDEFPQRGFLEDCIRTAKTDSRDRLDKDFFSDSSYRT</sequence>
<gene>
    <name evidence="2" type="ORF">FCM35_KLT08559</name>
</gene>
<dbReference type="Gene3D" id="1.25.40.10">
    <property type="entry name" value="Tetratricopeptide repeat domain"/>
    <property type="match status" value="1"/>
</dbReference>
<comment type="caution">
    <text evidence="2">The sequence shown here is derived from an EMBL/GenBank/DDBJ whole genome shotgun (WGS) entry which is preliminary data.</text>
</comment>
<dbReference type="OrthoDB" id="2012659at2759"/>
<reference evidence="2" key="1">
    <citation type="submission" date="2020-01" db="EMBL/GenBank/DDBJ databases">
        <title>Genome sequence of Kobresia littledalei, the first chromosome-level genome in the family Cyperaceae.</title>
        <authorList>
            <person name="Qu G."/>
        </authorList>
    </citation>
    <scope>NUCLEOTIDE SEQUENCE</scope>
    <source>
        <strain evidence="2">C.B.Clarke</strain>
        <tissue evidence="2">Leaf</tissue>
    </source>
</reference>
<dbReference type="InterPro" id="IPR011990">
    <property type="entry name" value="TPR-like_helical_dom_sf"/>
</dbReference>
<proteinExistence type="predicted"/>
<accession>A0A833QYD5</accession>
<dbReference type="SUPFAM" id="SSF48452">
    <property type="entry name" value="TPR-like"/>
    <property type="match status" value="1"/>
</dbReference>
<feature type="region of interest" description="Disordered" evidence="1">
    <location>
        <begin position="96"/>
        <end position="124"/>
    </location>
</feature>
<dbReference type="AlphaFoldDB" id="A0A833QYD5"/>
<dbReference type="PANTHER" id="PTHR36350:SF3">
    <property type="entry name" value="TRANSMEMBRANE PROTEIN"/>
    <property type="match status" value="1"/>
</dbReference>
<feature type="compositionally biased region" description="Basic and acidic residues" evidence="1">
    <location>
        <begin position="104"/>
        <end position="119"/>
    </location>
</feature>
<organism evidence="2 3">
    <name type="scientific">Carex littledalei</name>
    <dbReference type="NCBI Taxonomy" id="544730"/>
    <lineage>
        <taxon>Eukaryota</taxon>
        <taxon>Viridiplantae</taxon>
        <taxon>Streptophyta</taxon>
        <taxon>Embryophyta</taxon>
        <taxon>Tracheophyta</taxon>
        <taxon>Spermatophyta</taxon>
        <taxon>Magnoliopsida</taxon>
        <taxon>Liliopsida</taxon>
        <taxon>Poales</taxon>
        <taxon>Cyperaceae</taxon>
        <taxon>Cyperoideae</taxon>
        <taxon>Cariceae</taxon>
        <taxon>Carex</taxon>
        <taxon>Carex subgen. Euthyceras</taxon>
    </lineage>
</organism>
<evidence type="ECO:0000256" key="1">
    <source>
        <dbReference type="SAM" id="MobiDB-lite"/>
    </source>
</evidence>
<keyword evidence="3" id="KW-1185">Reference proteome</keyword>
<name>A0A833QYD5_9POAL</name>
<evidence type="ECO:0000313" key="3">
    <source>
        <dbReference type="Proteomes" id="UP000623129"/>
    </source>
</evidence>
<evidence type="ECO:0000313" key="2">
    <source>
        <dbReference type="EMBL" id="KAF3326929.1"/>
    </source>
</evidence>
<protein>
    <submittedName>
        <fullName evidence="2">Protein SLOW GREEN 1</fullName>
    </submittedName>
</protein>
<dbReference type="PANTHER" id="PTHR36350">
    <property type="entry name" value="TRANSMEMBRANE PROTEIN"/>
    <property type="match status" value="1"/>
</dbReference>